<dbReference type="PANTHER" id="PTHR42734">
    <property type="entry name" value="METAL TRANSPORT SYSTEM ATP-BINDING PROTEIN TM_0124-RELATED"/>
    <property type="match status" value="1"/>
</dbReference>
<dbReference type="NCBIfam" id="NF011630">
    <property type="entry name" value="PRK15056.1"/>
    <property type="match status" value="1"/>
</dbReference>
<evidence type="ECO:0000256" key="4">
    <source>
        <dbReference type="ARBA" id="ARBA00022840"/>
    </source>
</evidence>
<dbReference type="EMBL" id="SMAI01000002">
    <property type="protein sequence ID" value="TCT06909.1"/>
    <property type="molecule type" value="Genomic_DNA"/>
</dbReference>
<dbReference type="GO" id="GO:0006829">
    <property type="term" value="P:zinc ion transport"/>
    <property type="evidence" value="ECO:0007669"/>
    <property type="project" value="UniProtKB-KW"/>
</dbReference>
<feature type="domain" description="ABC transporter" evidence="7">
    <location>
        <begin position="21"/>
        <end position="256"/>
    </location>
</feature>
<proteinExistence type="inferred from homology"/>
<dbReference type="PROSITE" id="PS00211">
    <property type="entry name" value="ABC_TRANSPORTER_1"/>
    <property type="match status" value="1"/>
</dbReference>
<protein>
    <submittedName>
        <fullName evidence="8">Manganese/iron transport system ATP-binding protein</fullName>
    </submittedName>
</protein>
<comment type="similarity">
    <text evidence="1">Belongs to the ABC transporter superfamily.</text>
</comment>
<keyword evidence="5" id="KW-0862">Zinc</keyword>
<dbReference type="InterPro" id="IPR017871">
    <property type="entry name" value="ABC_transporter-like_CS"/>
</dbReference>
<evidence type="ECO:0000259" key="7">
    <source>
        <dbReference type="PROSITE" id="PS50893"/>
    </source>
</evidence>
<dbReference type="Pfam" id="PF00005">
    <property type="entry name" value="ABC_tran"/>
    <property type="match status" value="1"/>
</dbReference>
<dbReference type="PROSITE" id="PS50893">
    <property type="entry name" value="ABC_TRANSPORTER_2"/>
    <property type="match status" value="1"/>
</dbReference>
<dbReference type="RefSeq" id="WP_132030373.1">
    <property type="nucleotide sequence ID" value="NZ_SMAI01000002.1"/>
</dbReference>
<dbReference type="InterPro" id="IPR027417">
    <property type="entry name" value="P-loop_NTPase"/>
</dbReference>
<dbReference type="AlphaFoldDB" id="A0A4R3M3T8"/>
<dbReference type="OrthoDB" id="9806726at2"/>
<evidence type="ECO:0000313" key="9">
    <source>
        <dbReference type="Proteomes" id="UP000294664"/>
    </source>
</evidence>
<organism evidence="8 9">
    <name type="scientific">Aquabacter spiritensis</name>
    <dbReference type="NCBI Taxonomy" id="933073"/>
    <lineage>
        <taxon>Bacteria</taxon>
        <taxon>Pseudomonadati</taxon>
        <taxon>Pseudomonadota</taxon>
        <taxon>Alphaproteobacteria</taxon>
        <taxon>Hyphomicrobiales</taxon>
        <taxon>Xanthobacteraceae</taxon>
        <taxon>Aquabacter</taxon>
    </lineage>
</organism>
<dbReference type="GO" id="GO:0016887">
    <property type="term" value="F:ATP hydrolysis activity"/>
    <property type="evidence" value="ECO:0007669"/>
    <property type="project" value="InterPro"/>
</dbReference>
<evidence type="ECO:0000256" key="3">
    <source>
        <dbReference type="ARBA" id="ARBA00022741"/>
    </source>
</evidence>
<keyword evidence="3" id="KW-0547">Nucleotide-binding</keyword>
<accession>A0A4R3M3T8</accession>
<keyword evidence="5" id="KW-0864">Zinc transport</keyword>
<dbReference type="GO" id="GO:0005524">
    <property type="term" value="F:ATP binding"/>
    <property type="evidence" value="ECO:0007669"/>
    <property type="project" value="UniProtKB-KW"/>
</dbReference>
<dbReference type="SMART" id="SM00382">
    <property type="entry name" value="AAA"/>
    <property type="match status" value="1"/>
</dbReference>
<comment type="caution">
    <text evidence="8">The sequence shown here is derived from an EMBL/GenBank/DDBJ whole genome shotgun (WGS) entry which is preliminary data.</text>
</comment>
<dbReference type="Proteomes" id="UP000294664">
    <property type="component" value="Unassembled WGS sequence"/>
</dbReference>
<evidence type="ECO:0000256" key="6">
    <source>
        <dbReference type="ARBA" id="ARBA00023065"/>
    </source>
</evidence>
<dbReference type="InterPro" id="IPR003439">
    <property type="entry name" value="ABC_transporter-like_ATP-bd"/>
</dbReference>
<dbReference type="Gene3D" id="3.40.50.300">
    <property type="entry name" value="P-loop containing nucleotide triphosphate hydrolases"/>
    <property type="match status" value="1"/>
</dbReference>
<dbReference type="SUPFAM" id="SSF52540">
    <property type="entry name" value="P-loop containing nucleoside triphosphate hydrolases"/>
    <property type="match status" value="1"/>
</dbReference>
<evidence type="ECO:0000256" key="5">
    <source>
        <dbReference type="ARBA" id="ARBA00022906"/>
    </source>
</evidence>
<dbReference type="InterPro" id="IPR050153">
    <property type="entry name" value="Metal_Ion_Import_ABC"/>
</dbReference>
<dbReference type="PANTHER" id="PTHR42734:SF5">
    <property type="entry name" value="IRON TRANSPORT SYSTEM ATP-BINDING PROTEIN HI_0361-RELATED"/>
    <property type="match status" value="1"/>
</dbReference>
<gene>
    <name evidence="8" type="ORF">EDC64_102390</name>
</gene>
<evidence type="ECO:0000256" key="1">
    <source>
        <dbReference type="ARBA" id="ARBA00005417"/>
    </source>
</evidence>
<reference evidence="8 9" key="1">
    <citation type="submission" date="2019-03" db="EMBL/GenBank/DDBJ databases">
        <title>Genomic Encyclopedia of Type Strains, Phase IV (KMG-IV): sequencing the most valuable type-strain genomes for metagenomic binning, comparative biology and taxonomic classification.</title>
        <authorList>
            <person name="Goeker M."/>
        </authorList>
    </citation>
    <scope>NUCLEOTIDE SEQUENCE [LARGE SCALE GENOMIC DNA]</scope>
    <source>
        <strain evidence="8 9">DSM 9035</strain>
    </source>
</reference>
<evidence type="ECO:0000256" key="2">
    <source>
        <dbReference type="ARBA" id="ARBA00022448"/>
    </source>
</evidence>
<keyword evidence="9" id="KW-1185">Reference proteome</keyword>
<name>A0A4R3M3T8_9HYPH</name>
<evidence type="ECO:0000313" key="8">
    <source>
        <dbReference type="EMBL" id="TCT06909.1"/>
    </source>
</evidence>
<keyword evidence="6" id="KW-0406">Ion transport</keyword>
<keyword evidence="2" id="KW-0813">Transport</keyword>
<sequence length="292" mass="31525">MNAPAFARSAAHAPPEAVDGVRVANVTVTYRNGHTALIDASFAIPTGTIAALVGVNGSGKSTLFKAIMGFVRAARGEISILGLPVPAALKRNLVAYVPQSEEVDWTFPVLVEDVVMMGRYGRMNFLRLPRAADHDAVAAALDRVGMTDFRTRQIGELSGGQRKRVFLARALAQDARVILLDEPFTGVDVKTEEAIIELLRGLRAEGRVMLVSTHDLGSIPEFCDRTVLLKRTVLASGLTSDVFTRENLERAFGGVLRHMTFGSGDGEVAMLSDEERPLLLKADGEPAKRTET</sequence>
<keyword evidence="4 8" id="KW-0067">ATP-binding</keyword>
<dbReference type="CDD" id="cd03235">
    <property type="entry name" value="ABC_Metallic_Cations"/>
    <property type="match status" value="1"/>
</dbReference>
<dbReference type="InterPro" id="IPR003593">
    <property type="entry name" value="AAA+_ATPase"/>
</dbReference>